<proteinExistence type="predicted"/>
<dbReference type="EMBL" id="VEVO01000016">
    <property type="protein sequence ID" value="KAF0028703.1"/>
    <property type="molecule type" value="Genomic_DNA"/>
</dbReference>
<feature type="region of interest" description="Disordered" evidence="1">
    <location>
        <begin position="48"/>
        <end position="78"/>
    </location>
</feature>
<feature type="compositionally biased region" description="Polar residues" evidence="1">
    <location>
        <begin position="7"/>
        <end position="26"/>
    </location>
</feature>
<evidence type="ECO:0000313" key="3">
    <source>
        <dbReference type="Proteomes" id="UP000438429"/>
    </source>
</evidence>
<dbReference type="AlphaFoldDB" id="A0A6A4S2X1"/>
<feature type="compositionally biased region" description="Basic and acidic residues" evidence="1">
    <location>
        <begin position="52"/>
        <end position="61"/>
    </location>
</feature>
<accession>A0A6A4S2X1</accession>
<name>A0A6A4S2X1_SCOMX</name>
<evidence type="ECO:0000256" key="1">
    <source>
        <dbReference type="SAM" id="MobiDB-lite"/>
    </source>
</evidence>
<evidence type="ECO:0000313" key="2">
    <source>
        <dbReference type="EMBL" id="KAF0028703.1"/>
    </source>
</evidence>
<gene>
    <name evidence="2" type="ORF">F2P81_017808</name>
</gene>
<sequence length="78" mass="8302">MPRSRSRLVSSTVARTDGRTASDSVVHSQKQLLRGFSANTNYSSAAIAPRLEPAEQQRDAGGRTPAGGARLFPSTVFV</sequence>
<organism evidence="2 3">
    <name type="scientific">Scophthalmus maximus</name>
    <name type="common">Turbot</name>
    <name type="synonym">Psetta maxima</name>
    <dbReference type="NCBI Taxonomy" id="52904"/>
    <lineage>
        <taxon>Eukaryota</taxon>
        <taxon>Metazoa</taxon>
        <taxon>Chordata</taxon>
        <taxon>Craniata</taxon>
        <taxon>Vertebrata</taxon>
        <taxon>Euteleostomi</taxon>
        <taxon>Actinopterygii</taxon>
        <taxon>Neopterygii</taxon>
        <taxon>Teleostei</taxon>
        <taxon>Neoteleostei</taxon>
        <taxon>Acanthomorphata</taxon>
        <taxon>Carangaria</taxon>
        <taxon>Pleuronectiformes</taxon>
        <taxon>Pleuronectoidei</taxon>
        <taxon>Scophthalmidae</taxon>
        <taxon>Scophthalmus</taxon>
    </lineage>
</organism>
<feature type="region of interest" description="Disordered" evidence="1">
    <location>
        <begin position="1"/>
        <end position="26"/>
    </location>
</feature>
<protein>
    <submittedName>
        <fullName evidence="2">Uncharacterized protein</fullName>
    </submittedName>
</protein>
<dbReference type="Proteomes" id="UP000438429">
    <property type="component" value="Unassembled WGS sequence"/>
</dbReference>
<reference evidence="2 3" key="1">
    <citation type="submission" date="2019-06" db="EMBL/GenBank/DDBJ databases">
        <title>Draft genomes of female and male turbot (Scophthalmus maximus).</title>
        <authorList>
            <person name="Xu H."/>
            <person name="Xu X.-W."/>
            <person name="Shao C."/>
            <person name="Chen S."/>
        </authorList>
    </citation>
    <scope>NUCLEOTIDE SEQUENCE [LARGE SCALE GENOMIC DNA]</scope>
    <source>
        <strain evidence="2">Ysfricsl-2016a</strain>
        <tissue evidence="2">Blood</tissue>
    </source>
</reference>
<comment type="caution">
    <text evidence="2">The sequence shown here is derived from an EMBL/GenBank/DDBJ whole genome shotgun (WGS) entry which is preliminary data.</text>
</comment>